<keyword evidence="2" id="KW-0479">Metal-binding</keyword>
<organism evidence="6 7">
    <name type="scientific">Streptomyces caeni</name>
    <dbReference type="NCBI Taxonomy" id="2307231"/>
    <lineage>
        <taxon>Bacteria</taxon>
        <taxon>Bacillati</taxon>
        <taxon>Actinomycetota</taxon>
        <taxon>Actinomycetes</taxon>
        <taxon>Kitasatosporales</taxon>
        <taxon>Streptomycetaceae</taxon>
        <taxon>Streptomyces</taxon>
    </lineage>
</organism>
<evidence type="ECO:0000256" key="4">
    <source>
        <dbReference type="ARBA" id="ARBA00023014"/>
    </source>
</evidence>
<dbReference type="PANTHER" id="PTHR21496">
    <property type="entry name" value="FERREDOXIN-RELATED"/>
    <property type="match status" value="1"/>
</dbReference>
<gene>
    <name evidence="6" type="ORF">ACFSL4_13020</name>
</gene>
<dbReference type="InterPro" id="IPR036922">
    <property type="entry name" value="Rieske_2Fe-2S_sf"/>
</dbReference>
<evidence type="ECO:0000313" key="6">
    <source>
        <dbReference type="EMBL" id="MFD1659107.1"/>
    </source>
</evidence>
<keyword evidence="3" id="KW-0408">Iron</keyword>
<keyword evidence="7" id="KW-1185">Reference proteome</keyword>
<dbReference type="InterPro" id="IPR017941">
    <property type="entry name" value="Rieske_2Fe-2S"/>
</dbReference>
<dbReference type="PROSITE" id="PS51296">
    <property type="entry name" value="RIESKE"/>
    <property type="match status" value="1"/>
</dbReference>
<dbReference type="PANTHER" id="PTHR21496:SF23">
    <property type="entry name" value="3-PHENYLPROPIONATE_CINNAMIC ACID DIOXYGENASE FERREDOXIN SUBUNIT"/>
    <property type="match status" value="1"/>
</dbReference>
<dbReference type="Proteomes" id="UP001597261">
    <property type="component" value="Unassembled WGS sequence"/>
</dbReference>
<dbReference type="EMBL" id="JBHUDX010000030">
    <property type="protein sequence ID" value="MFD1659107.1"/>
    <property type="molecule type" value="Genomic_DNA"/>
</dbReference>
<sequence>MVLATGNTALASRLGRIADERNLSMSRTEPVEGQPAVAVLDIDEPDAVETVRGWRGRWPDSLIAGFSAVPDPGRWVEAQRAGCDLVVNRGALPLRLAARLAEQDAEGRGSRRFVLFEAADAAGRLGLVFRTGDSPVGPLAVYRLGGRLYAVADRCPHAGAALSQGEVEGTVVTCPGHGSQFDLCTGERVRGPSDTGIDRFTLVQEGGQVFLVLR</sequence>
<comment type="caution">
    <text evidence="6">The sequence shown here is derived from an EMBL/GenBank/DDBJ whole genome shotgun (WGS) entry which is preliminary data.</text>
</comment>
<evidence type="ECO:0000313" key="7">
    <source>
        <dbReference type="Proteomes" id="UP001597261"/>
    </source>
</evidence>
<evidence type="ECO:0000256" key="3">
    <source>
        <dbReference type="ARBA" id="ARBA00023004"/>
    </source>
</evidence>
<dbReference type="RefSeq" id="WP_381081870.1">
    <property type="nucleotide sequence ID" value="NZ_JBHUDX010000030.1"/>
</dbReference>
<evidence type="ECO:0000256" key="2">
    <source>
        <dbReference type="ARBA" id="ARBA00022723"/>
    </source>
</evidence>
<reference evidence="7" key="1">
    <citation type="journal article" date="2019" name="Int. J. Syst. Evol. Microbiol.">
        <title>The Global Catalogue of Microorganisms (GCM) 10K type strain sequencing project: providing services to taxonomists for standard genome sequencing and annotation.</title>
        <authorList>
            <consortium name="The Broad Institute Genomics Platform"/>
            <consortium name="The Broad Institute Genome Sequencing Center for Infectious Disease"/>
            <person name="Wu L."/>
            <person name="Ma J."/>
        </authorList>
    </citation>
    <scope>NUCLEOTIDE SEQUENCE [LARGE SCALE GENOMIC DNA]</scope>
    <source>
        <strain evidence="7">CGMCC 1.12470</strain>
    </source>
</reference>
<evidence type="ECO:0000259" key="5">
    <source>
        <dbReference type="PROSITE" id="PS51296"/>
    </source>
</evidence>
<keyword evidence="4" id="KW-0411">Iron-sulfur</keyword>
<protein>
    <submittedName>
        <fullName evidence="6">Rieske (2Fe-2S) protein</fullName>
    </submittedName>
</protein>
<proteinExistence type="predicted"/>
<evidence type="ECO:0000256" key="1">
    <source>
        <dbReference type="ARBA" id="ARBA00022714"/>
    </source>
</evidence>
<feature type="domain" description="Rieske" evidence="5">
    <location>
        <begin position="112"/>
        <end position="211"/>
    </location>
</feature>
<dbReference type="Pfam" id="PF00355">
    <property type="entry name" value="Rieske"/>
    <property type="match status" value="1"/>
</dbReference>
<dbReference type="SUPFAM" id="SSF50022">
    <property type="entry name" value="ISP domain"/>
    <property type="match status" value="1"/>
</dbReference>
<keyword evidence="1" id="KW-0001">2Fe-2S</keyword>
<accession>A0ABW4IQS3</accession>
<name>A0ABW4IQS3_9ACTN</name>
<dbReference type="Gene3D" id="2.102.10.10">
    <property type="entry name" value="Rieske [2Fe-2S] iron-sulphur domain"/>
    <property type="match status" value="1"/>
</dbReference>